<comment type="caution">
    <text evidence="2">The sequence shown here is derived from an EMBL/GenBank/DDBJ whole genome shotgun (WGS) entry which is preliminary data.</text>
</comment>
<keyword evidence="3" id="KW-1185">Reference proteome</keyword>
<sequence>MQNNEQPSAMKIRQNIQEFMTYTITDKEFNEDDVELINVDIELDNLDWVFHNYKIINLTDIHIGQWIQPEYLDNLVEYINTLNSDMIVLTGDYVSYILDGYENDLEKSLKKLKAKDAKLAVLGNHDHWMGAEKIRKILKNADIIDLSNDVYILEKGDSSINIAGVDSCTVGKDDLNKVIAKIPDDNPCILLVHEPDFAEKSSKTNKFDLQISGHSHGGQLIIPMIETTPFRGANSQKYPVGKYKVGNMIQYTSRGLGTNSFRLRINCKPEITIFTLKTTKKKKINVEDEIND</sequence>
<feature type="domain" description="Calcineurin-like phosphoesterase" evidence="1">
    <location>
        <begin position="54"/>
        <end position="217"/>
    </location>
</feature>
<accession>A0A166ACN2</accession>
<evidence type="ECO:0000313" key="2">
    <source>
        <dbReference type="EMBL" id="KZX11862.1"/>
    </source>
</evidence>
<keyword evidence="2" id="KW-0378">Hydrolase</keyword>
<organism evidence="2 3">
    <name type="scientific">Methanobrevibacter oralis</name>
    <dbReference type="NCBI Taxonomy" id="66851"/>
    <lineage>
        <taxon>Archaea</taxon>
        <taxon>Methanobacteriati</taxon>
        <taxon>Methanobacteriota</taxon>
        <taxon>Methanomada group</taxon>
        <taxon>Methanobacteria</taxon>
        <taxon>Methanobacteriales</taxon>
        <taxon>Methanobacteriaceae</taxon>
        <taxon>Methanobrevibacter</taxon>
    </lineage>
</organism>
<name>A0A166ACN2_METOA</name>
<gene>
    <name evidence="2" type="ORF">MBORA_14020</name>
</gene>
<dbReference type="PANTHER" id="PTHR31302">
    <property type="entry name" value="TRANSMEMBRANE PROTEIN WITH METALLOPHOSPHOESTERASE DOMAIN-RELATED"/>
    <property type="match status" value="1"/>
</dbReference>
<dbReference type="Pfam" id="PF00149">
    <property type="entry name" value="Metallophos"/>
    <property type="match status" value="1"/>
</dbReference>
<dbReference type="SUPFAM" id="SSF56300">
    <property type="entry name" value="Metallo-dependent phosphatases"/>
    <property type="match status" value="1"/>
</dbReference>
<dbReference type="InterPro" id="IPR004843">
    <property type="entry name" value="Calcineurin-like_PHP"/>
</dbReference>
<dbReference type="Gene3D" id="3.60.21.10">
    <property type="match status" value="1"/>
</dbReference>
<dbReference type="Proteomes" id="UP000077428">
    <property type="component" value="Unassembled WGS sequence"/>
</dbReference>
<dbReference type="STRING" id="66851.MBORA_14020"/>
<dbReference type="PANTHER" id="PTHR31302:SF0">
    <property type="entry name" value="TRANSMEMBRANE PROTEIN WITH METALLOPHOSPHOESTERASE DOMAIN"/>
    <property type="match status" value="1"/>
</dbReference>
<dbReference type="InterPro" id="IPR029052">
    <property type="entry name" value="Metallo-depent_PP-like"/>
</dbReference>
<protein>
    <submittedName>
        <fullName evidence="2">Metallophosphoesterase</fullName>
        <ecNumber evidence="2">3.1.-.-</ecNumber>
    </submittedName>
</protein>
<evidence type="ECO:0000313" key="3">
    <source>
        <dbReference type="Proteomes" id="UP000077428"/>
    </source>
</evidence>
<dbReference type="AlphaFoldDB" id="A0A166ACN2"/>
<reference evidence="3" key="1">
    <citation type="journal article" date="2016" name="Genome Announc.">
        <title>Draft Genome Sequences of Methanobrevibacter curvatus DSM11111, Methanobrevibacter cuticularis DSM11139, Methanobrevibacter filiformis DSM11501, and Methanobrevibacter oralis DSM7256.</title>
        <authorList>
            <person name="Poehlein A."/>
            <person name="Seedorf H."/>
        </authorList>
    </citation>
    <scope>NUCLEOTIDE SEQUENCE [LARGE SCALE GENOMIC DNA]</scope>
    <source>
        <strain evidence="3">DSM 7256 / JCM 30027 / ZR</strain>
    </source>
</reference>
<dbReference type="EC" id="3.1.-.-" evidence="2"/>
<dbReference type="GO" id="GO:0016787">
    <property type="term" value="F:hydrolase activity"/>
    <property type="evidence" value="ECO:0007669"/>
    <property type="project" value="UniProtKB-KW"/>
</dbReference>
<proteinExistence type="predicted"/>
<dbReference type="EMBL" id="LWMU01000081">
    <property type="protein sequence ID" value="KZX11862.1"/>
    <property type="molecule type" value="Genomic_DNA"/>
</dbReference>
<dbReference type="PATRIC" id="fig|66851.6.peg.1520"/>
<dbReference type="InterPro" id="IPR051158">
    <property type="entry name" value="Metallophosphoesterase_sf"/>
</dbReference>
<dbReference type="CDD" id="cd07385">
    <property type="entry name" value="MPP_YkuE_C"/>
    <property type="match status" value="1"/>
</dbReference>
<evidence type="ECO:0000259" key="1">
    <source>
        <dbReference type="Pfam" id="PF00149"/>
    </source>
</evidence>